<keyword evidence="5" id="KW-1185">Reference proteome</keyword>
<dbReference type="PANTHER" id="PTHR47186">
    <property type="entry name" value="LEUCINE-RICH REPEAT-CONTAINING PROTEIN 57"/>
    <property type="match status" value="1"/>
</dbReference>
<accession>A0A498JE65</accession>
<keyword evidence="1" id="KW-0677">Repeat</keyword>
<protein>
    <recommendedName>
        <fullName evidence="3">Disease resistance R13L4/SHOC-2-like LRR domain-containing protein</fullName>
    </recommendedName>
</protein>
<proteinExistence type="predicted"/>
<organism evidence="4 5">
    <name type="scientific">Malus domestica</name>
    <name type="common">Apple</name>
    <name type="synonym">Pyrus malus</name>
    <dbReference type="NCBI Taxonomy" id="3750"/>
    <lineage>
        <taxon>Eukaryota</taxon>
        <taxon>Viridiplantae</taxon>
        <taxon>Streptophyta</taxon>
        <taxon>Embryophyta</taxon>
        <taxon>Tracheophyta</taxon>
        <taxon>Spermatophyta</taxon>
        <taxon>Magnoliopsida</taxon>
        <taxon>eudicotyledons</taxon>
        <taxon>Gunneridae</taxon>
        <taxon>Pentapetalae</taxon>
        <taxon>rosids</taxon>
        <taxon>fabids</taxon>
        <taxon>Rosales</taxon>
        <taxon>Rosaceae</taxon>
        <taxon>Amygdaloideae</taxon>
        <taxon>Maleae</taxon>
        <taxon>Malus</taxon>
    </lineage>
</organism>
<name>A0A498JE65_MALDO</name>
<comment type="caution">
    <text evidence="4">The sequence shown here is derived from an EMBL/GenBank/DDBJ whole genome shotgun (WGS) entry which is preliminary data.</text>
</comment>
<evidence type="ECO:0000256" key="1">
    <source>
        <dbReference type="ARBA" id="ARBA00022737"/>
    </source>
</evidence>
<feature type="domain" description="Disease resistance R13L4/SHOC-2-like LRR" evidence="3">
    <location>
        <begin position="7"/>
        <end position="79"/>
    </location>
</feature>
<evidence type="ECO:0000256" key="2">
    <source>
        <dbReference type="SAM" id="MobiDB-lite"/>
    </source>
</evidence>
<dbReference type="SUPFAM" id="SSF52058">
    <property type="entry name" value="L domain-like"/>
    <property type="match status" value="1"/>
</dbReference>
<dbReference type="Pfam" id="PF23598">
    <property type="entry name" value="LRR_14"/>
    <property type="match status" value="1"/>
</dbReference>
<dbReference type="EMBL" id="RDQH01000334">
    <property type="protein sequence ID" value="RXH92344.1"/>
    <property type="molecule type" value="Genomic_DNA"/>
</dbReference>
<dbReference type="InterPro" id="IPR032675">
    <property type="entry name" value="LRR_dom_sf"/>
</dbReference>
<dbReference type="Gene3D" id="3.80.10.10">
    <property type="entry name" value="Ribonuclease Inhibitor"/>
    <property type="match status" value="1"/>
</dbReference>
<dbReference type="InterPro" id="IPR055414">
    <property type="entry name" value="LRR_R13L4/SHOC2-like"/>
</dbReference>
<evidence type="ECO:0000313" key="5">
    <source>
        <dbReference type="Proteomes" id="UP000290289"/>
    </source>
</evidence>
<evidence type="ECO:0000259" key="3">
    <source>
        <dbReference type="Pfam" id="PF23598"/>
    </source>
</evidence>
<dbReference type="AlphaFoldDB" id="A0A498JE65"/>
<reference evidence="4 5" key="1">
    <citation type="submission" date="2018-10" db="EMBL/GenBank/DDBJ databases">
        <title>A high-quality apple genome assembly.</title>
        <authorList>
            <person name="Hu J."/>
        </authorList>
    </citation>
    <scope>NUCLEOTIDE SEQUENCE [LARGE SCALE GENOMIC DNA]</scope>
    <source>
        <strain evidence="5">cv. HFTH1</strain>
        <tissue evidence="4">Young leaf</tissue>
    </source>
</reference>
<gene>
    <name evidence="4" type="ORF">DVH24_033240</name>
</gene>
<feature type="region of interest" description="Disordered" evidence="2">
    <location>
        <begin position="239"/>
        <end position="262"/>
    </location>
</feature>
<dbReference type="PANTHER" id="PTHR47186:SF3">
    <property type="entry name" value="OS09G0267800 PROTEIN"/>
    <property type="match status" value="1"/>
</dbReference>
<dbReference type="Proteomes" id="UP000290289">
    <property type="component" value="Chromosome 8"/>
</dbReference>
<evidence type="ECO:0000313" key="4">
    <source>
        <dbReference type="EMBL" id="RXH92344.1"/>
    </source>
</evidence>
<sequence length="262" mass="29246">MDKLIGLDLSGSKIKELPSSINCLTGLRILILKDCKELKTLPSSICQLQSLYYLSLSGCTKFEVFPNIEENMEELRALHLDGTSIKELPPSIERLQQLVLLNLGNCESLVHLPDTFCNLARPLAVNLSGCTNLSQFPVDYEDLARLWDYQGRAEFDTYITLLNIIGIHYRAPPWLGFLSAPTPQFLETVKILLCHFPLQIWVKAAGKGSHENFSSGSYGGVGEEDQSIQQLRFKAASLSFSSVSSRKKMKPNEPNIRIPKSS</sequence>